<name>A0ACD2ZWV4_9AGAR</name>
<evidence type="ECO:0000313" key="1">
    <source>
        <dbReference type="EMBL" id="TFK57854.1"/>
    </source>
</evidence>
<evidence type="ECO:0000313" key="2">
    <source>
        <dbReference type="Proteomes" id="UP000308600"/>
    </source>
</evidence>
<gene>
    <name evidence="1" type="ORF">BDN72DRAFT_782799</name>
</gene>
<accession>A0ACD2ZWV4</accession>
<protein>
    <submittedName>
        <fullName evidence="1">Uncharacterized protein</fullName>
    </submittedName>
</protein>
<dbReference type="EMBL" id="ML209963">
    <property type="protein sequence ID" value="TFK57854.1"/>
    <property type="molecule type" value="Genomic_DNA"/>
</dbReference>
<sequence length="323" mass="37399">VMAITIAAQRTNPQENIIIKSDSQYAIIGLTRSLSRCEDIGWIGVKNRKWLEETAAELRKREAATILKKVKGHSGEHGNEKADELAGEGARKDELEVPNNEIEAHLKVNGAKLNKMTQALLYQGLLEGKERKIRRPTLQNLDIIRHNVKERTGTMPTDAEIWRSIGDKAISRNIRAFLWKAVHNAYKCGAFWQRITNYERRGDCRQCNTLESIEHILTECEYSGQEIIWELVEKALEKKRITWHGKSLGAALGCGMTDLRTEQGKRRTGDNRFYRIILSESVHLIWKIRCEWRISRDEDEEKKHTEEEIRARWTKAHYTLWTG</sequence>
<keyword evidence="2" id="KW-1185">Reference proteome</keyword>
<dbReference type="Proteomes" id="UP000308600">
    <property type="component" value="Unassembled WGS sequence"/>
</dbReference>
<proteinExistence type="predicted"/>
<reference evidence="1 2" key="1">
    <citation type="journal article" date="2019" name="Nat. Ecol. Evol.">
        <title>Megaphylogeny resolves global patterns of mushroom evolution.</title>
        <authorList>
            <person name="Varga T."/>
            <person name="Krizsan K."/>
            <person name="Foldi C."/>
            <person name="Dima B."/>
            <person name="Sanchez-Garcia M."/>
            <person name="Sanchez-Ramirez S."/>
            <person name="Szollosi G.J."/>
            <person name="Szarkandi J.G."/>
            <person name="Papp V."/>
            <person name="Albert L."/>
            <person name="Andreopoulos W."/>
            <person name="Angelini C."/>
            <person name="Antonin V."/>
            <person name="Barry K.W."/>
            <person name="Bougher N.L."/>
            <person name="Buchanan P."/>
            <person name="Buyck B."/>
            <person name="Bense V."/>
            <person name="Catcheside P."/>
            <person name="Chovatia M."/>
            <person name="Cooper J."/>
            <person name="Damon W."/>
            <person name="Desjardin D."/>
            <person name="Finy P."/>
            <person name="Geml J."/>
            <person name="Haridas S."/>
            <person name="Hughes K."/>
            <person name="Justo A."/>
            <person name="Karasinski D."/>
            <person name="Kautmanova I."/>
            <person name="Kiss B."/>
            <person name="Kocsube S."/>
            <person name="Kotiranta H."/>
            <person name="LaButti K.M."/>
            <person name="Lechner B.E."/>
            <person name="Liimatainen K."/>
            <person name="Lipzen A."/>
            <person name="Lukacs Z."/>
            <person name="Mihaltcheva S."/>
            <person name="Morgado L.N."/>
            <person name="Niskanen T."/>
            <person name="Noordeloos M.E."/>
            <person name="Ohm R.A."/>
            <person name="Ortiz-Santana B."/>
            <person name="Ovrebo C."/>
            <person name="Racz N."/>
            <person name="Riley R."/>
            <person name="Savchenko A."/>
            <person name="Shiryaev A."/>
            <person name="Soop K."/>
            <person name="Spirin V."/>
            <person name="Szebenyi C."/>
            <person name="Tomsovsky M."/>
            <person name="Tulloss R.E."/>
            <person name="Uehling J."/>
            <person name="Grigoriev I.V."/>
            <person name="Vagvolgyi C."/>
            <person name="Papp T."/>
            <person name="Martin F.M."/>
            <person name="Miettinen O."/>
            <person name="Hibbett D.S."/>
            <person name="Nagy L.G."/>
        </authorList>
    </citation>
    <scope>NUCLEOTIDE SEQUENCE [LARGE SCALE GENOMIC DNA]</scope>
    <source>
        <strain evidence="1 2">NL-1719</strain>
    </source>
</reference>
<feature type="non-terminal residue" evidence="1">
    <location>
        <position position="1"/>
    </location>
</feature>
<organism evidence="1 2">
    <name type="scientific">Pluteus cervinus</name>
    <dbReference type="NCBI Taxonomy" id="181527"/>
    <lineage>
        <taxon>Eukaryota</taxon>
        <taxon>Fungi</taxon>
        <taxon>Dikarya</taxon>
        <taxon>Basidiomycota</taxon>
        <taxon>Agaricomycotina</taxon>
        <taxon>Agaricomycetes</taxon>
        <taxon>Agaricomycetidae</taxon>
        <taxon>Agaricales</taxon>
        <taxon>Pluteineae</taxon>
        <taxon>Pluteaceae</taxon>
        <taxon>Pluteus</taxon>
    </lineage>
</organism>